<dbReference type="AlphaFoldDB" id="A0AAD5XKI7"/>
<evidence type="ECO:0000313" key="3">
    <source>
        <dbReference type="Proteomes" id="UP001212152"/>
    </source>
</evidence>
<keyword evidence="3" id="KW-1185">Reference proteome</keyword>
<reference evidence="2" key="1">
    <citation type="submission" date="2020-05" db="EMBL/GenBank/DDBJ databases">
        <title>Phylogenomic resolution of chytrid fungi.</title>
        <authorList>
            <person name="Stajich J.E."/>
            <person name="Amses K."/>
            <person name="Simmons R."/>
            <person name="Seto K."/>
            <person name="Myers J."/>
            <person name="Bonds A."/>
            <person name="Quandt C.A."/>
            <person name="Barry K."/>
            <person name="Liu P."/>
            <person name="Grigoriev I."/>
            <person name="Longcore J.E."/>
            <person name="James T.Y."/>
        </authorList>
    </citation>
    <scope>NUCLEOTIDE SEQUENCE</scope>
    <source>
        <strain evidence="2">JEL0379</strain>
    </source>
</reference>
<proteinExistence type="predicted"/>
<name>A0AAD5XKI7_9FUNG</name>
<dbReference type="EMBL" id="JADGJQ010000065">
    <property type="protein sequence ID" value="KAJ3174449.1"/>
    <property type="molecule type" value="Genomic_DNA"/>
</dbReference>
<accession>A0AAD5XKI7</accession>
<dbReference type="Proteomes" id="UP001212152">
    <property type="component" value="Unassembled WGS sequence"/>
</dbReference>
<sequence>MEGEIISRLAHAQVAQLQEALDQILNADKDVAAQRKKIERIRMELGEARISAKQAELAQAEQELYAIQANIRTREEPLPLLQKMAEIHLVIDIKVKHIHRVMALFLATYDITLHPSFQLEQMAKKCRKGPQLLVKVPTWLGYG</sequence>
<gene>
    <name evidence="2" type="ORF">HDU87_007141</name>
</gene>
<keyword evidence="1" id="KW-0175">Coiled coil</keyword>
<evidence type="ECO:0000313" key="2">
    <source>
        <dbReference type="EMBL" id="KAJ3174449.1"/>
    </source>
</evidence>
<protein>
    <submittedName>
        <fullName evidence="2">Uncharacterized protein</fullName>
    </submittedName>
</protein>
<organism evidence="2 3">
    <name type="scientific">Geranomyces variabilis</name>
    <dbReference type="NCBI Taxonomy" id="109894"/>
    <lineage>
        <taxon>Eukaryota</taxon>
        <taxon>Fungi</taxon>
        <taxon>Fungi incertae sedis</taxon>
        <taxon>Chytridiomycota</taxon>
        <taxon>Chytridiomycota incertae sedis</taxon>
        <taxon>Chytridiomycetes</taxon>
        <taxon>Spizellomycetales</taxon>
        <taxon>Powellomycetaceae</taxon>
        <taxon>Geranomyces</taxon>
    </lineage>
</organism>
<evidence type="ECO:0000256" key="1">
    <source>
        <dbReference type="SAM" id="Coils"/>
    </source>
</evidence>
<feature type="coiled-coil region" evidence="1">
    <location>
        <begin position="17"/>
        <end position="70"/>
    </location>
</feature>
<comment type="caution">
    <text evidence="2">The sequence shown here is derived from an EMBL/GenBank/DDBJ whole genome shotgun (WGS) entry which is preliminary data.</text>
</comment>